<gene>
    <name evidence="1" type="ORF">LCGC14_0861200</name>
</gene>
<comment type="caution">
    <text evidence="1">The sequence shown here is derived from an EMBL/GenBank/DDBJ whole genome shotgun (WGS) entry which is preliminary data.</text>
</comment>
<accession>A0A0F9P7D7</accession>
<reference evidence="1" key="1">
    <citation type="journal article" date="2015" name="Nature">
        <title>Complex archaea that bridge the gap between prokaryotes and eukaryotes.</title>
        <authorList>
            <person name="Spang A."/>
            <person name="Saw J.H."/>
            <person name="Jorgensen S.L."/>
            <person name="Zaremba-Niedzwiedzka K."/>
            <person name="Martijn J."/>
            <person name="Lind A.E."/>
            <person name="van Eijk R."/>
            <person name="Schleper C."/>
            <person name="Guy L."/>
            <person name="Ettema T.J."/>
        </authorList>
    </citation>
    <scope>NUCLEOTIDE SEQUENCE</scope>
</reference>
<sequence length="83" mass="10477">MELMIFKRKKKCKYCKETIKKLRKDSVTCGRKNCIFKYRNEYQRVNRKEYNKKYQQKQQRSLWILVGRHKTEFRKIRGELLKR</sequence>
<evidence type="ECO:0000313" key="1">
    <source>
        <dbReference type="EMBL" id="KKN27770.1"/>
    </source>
</evidence>
<dbReference type="AlphaFoldDB" id="A0A0F9P7D7"/>
<dbReference type="EMBL" id="LAZR01002614">
    <property type="protein sequence ID" value="KKN27770.1"/>
    <property type="molecule type" value="Genomic_DNA"/>
</dbReference>
<protein>
    <submittedName>
        <fullName evidence="1">Uncharacterized protein</fullName>
    </submittedName>
</protein>
<organism evidence="1">
    <name type="scientific">marine sediment metagenome</name>
    <dbReference type="NCBI Taxonomy" id="412755"/>
    <lineage>
        <taxon>unclassified sequences</taxon>
        <taxon>metagenomes</taxon>
        <taxon>ecological metagenomes</taxon>
    </lineage>
</organism>
<name>A0A0F9P7D7_9ZZZZ</name>
<proteinExistence type="predicted"/>